<gene>
    <name evidence="2" type="ORF">CPAG_06545</name>
</gene>
<reference evidence="3" key="2">
    <citation type="journal article" date="2009" name="Genome Res.">
        <title>Comparative genomic analyses of the human fungal pathogens Coccidioides and their relatives.</title>
        <authorList>
            <person name="Sharpton T.J."/>
            <person name="Stajich J.E."/>
            <person name="Rounsley S.D."/>
            <person name="Gardner M.J."/>
            <person name="Wortman J.R."/>
            <person name="Jordar V.S."/>
            <person name="Maiti R."/>
            <person name="Kodira C.D."/>
            <person name="Neafsey D.E."/>
            <person name="Zeng Q."/>
            <person name="Hung C.-Y."/>
            <person name="McMahan C."/>
            <person name="Muszewska A."/>
            <person name="Grynberg M."/>
            <person name="Mandel M.A."/>
            <person name="Kellner E.M."/>
            <person name="Barker B.M."/>
            <person name="Galgiani J.N."/>
            <person name="Orbach M.J."/>
            <person name="Kirkland T.N."/>
            <person name="Cole G.T."/>
            <person name="Henn M.R."/>
            <person name="Birren B.W."/>
            <person name="Taylor J.W."/>
        </authorList>
    </citation>
    <scope>NUCLEOTIDE SEQUENCE [LARGE SCALE GENOMIC DNA]</scope>
    <source>
        <strain evidence="3">RMSCC 3488</strain>
    </source>
</reference>
<proteinExistence type="predicted"/>
<protein>
    <submittedName>
        <fullName evidence="2">Uncharacterized protein</fullName>
    </submittedName>
</protein>
<reference evidence="3" key="3">
    <citation type="journal article" date="2010" name="Genome Res.">
        <title>Population genomic sequencing of Coccidioides fungi reveals recent hybridization and transposon control.</title>
        <authorList>
            <person name="Neafsey D.E."/>
            <person name="Barker B.M."/>
            <person name="Sharpton T.J."/>
            <person name="Stajich J.E."/>
            <person name="Park D.J."/>
            <person name="Whiston E."/>
            <person name="Hung C.-Y."/>
            <person name="McMahan C."/>
            <person name="White J."/>
            <person name="Sykes S."/>
            <person name="Heiman D."/>
            <person name="Young S."/>
            <person name="Zeng Q."/>
            <person name="Abouelleil A."/>
            <person name="Aftuck L."/>
            <person name="Bessette D."/>
            <person name="Brown A."/>
            <person name="FitzGerald M."/>
            <person name="Lui A."/>
            <person name="Macdonald J.P."/>
            <person name="Priest M."/>
            <person name="Orbach M.J."/>
            <person name="Galgiani J.N."/>
            <person name="Kirkland T.N."/>
            <person name="Cole G.T."/>
            <person name="Birren B.W."/>
            <person name="Henn M.R."/>
            <person name="Taylor J.W."/>
            <person name="Rounsley S.D."/>
        </authorList>
    </citation>
    <scope>NUCLEOTIDE SEQUENCE [LARGE SCALE GENOMIC DNA]</scope>
    <source>
        <strain evidence="3">RMSCC 3488</strain>
    </source>
</reference>
<organism evidence="2 3">
    <name type="scientific">Coccidioides posadasii RMSCC 3488</name>
    <dbReference type="NCBI Taxonomy" id="454284"/>
    <lineage>
        <taxon>Eukaryota</taxon>
        <taxon>Fungi</taxon>
        <taxon>Dikarya</taxon>
        <taxon>Ascomycota</taxon>
        <taxon>Pezizomycotina</taxon>
        <taxon>Eurotiomycetes</taxon>
        <taxon>Eurotiomycetidae</taxon>
        <taxon>Onygenales</taxon>
        <taxon>Onygenaceae</taxon>
        <taxon>Coccidioides</taxon>
    </lineage>
</organism>
<dbReference type="EMBL" id="DS268112">
    <property type="protein sequence ID" value="KMM70233.1"/>
    <property type="molecule type" value="Genomic_DNA"/>
</dbReference>
<dbReference type="VEuPathDB" id="FungiDB:CPAG_06545"/>
<evidence type="ECO:0000313" key="2">
    <source>
        <dbReference type="EMBL" id="KMM70233.1"/>
    </source>
</evidence>
<evidence type="ECO:0000313" key="3">
    <source>
        <dbReference type="Proteomes" id="UP000054567"/>
    </source>
</evidence>
<feature type="region of interest" description="Disordered" evidence="1">
    <location>
        <begin position="1"/>
        <end position="34"/>
    </location>
</feature>
<evidence type="ECO:0000256" key="1">
    <source>
        <dbReference type="SAM" id="MobiDB-lite"/>
    </source>
</evidence>
<feature type="compositionally biased region" description="Basic and acidic residues" evidence="1">
    <location>
        <begin position="1"/>
        <end position="21"/>
    </location>
</feature>
<accession>A0A0J6FIV0</accession>
<sequence>MLEKKKEIKGGWKRATVKEEENPQQANNTQTRELPGKLKSHLRFLCLSAKSHKNSKFKGGETKLLSCRKPYFGEILIRRAPRDGSLGGVFVGANQTRVRSIALKPQLINPHCRNGMLLFSMLGTGESWYNKRTIRVPSGTELMGRLQTAGMQKYHSRSISGEQ</sequence>
<name>A0A0J6FIV0_COCPO</name>
<feature type="compositionally biased region" description="Polar residues" evidence="1">
    <location>
        <begin position="23"/>
        <end position="32"/>
    </location>
</feature>
<reference evidence="2 3" key="1">
    <citation type="submission" date="2007-06" db="EMBL/GenBank/DDBJ databases">
        <title>The Genome Sequence of Coccidioides posadasii RMSCC_3488.</title>
        <authorList>
            <consortium name="Coccidioides Genome Resources Consortium"/>
            <consortium name="The Broad Institute Genome Sequencing Platform"/>
            <person name="Henn M.R."/>
            <person name="Sykes S."/>
            <person name="Young S."/>
            <person name="Jaffe D."/>
            <person name="Berlin A."/>
            <person name="Alvarez P."/>
            <person name="Butler J."/>
            <person name="Gnerre S."/>
            <person name="Grabherr M."/>
            <person name="Mauceli E."/>
            <person name="Brockman W."/>
            <person name="Kodira C."/>
            <person name="Alvarado L."/>
            <person name="Zeng Q."/>
            <person name="Crawford M."/>
            <person name="Antoine C."/>
            <person name="Devon K."/>
            <person name="Galgiani J."/>
            <person name="Orsborn K."/>
            <person name="Lewis M.L."/>
            <person name="Nusbaum C."/>
            <person name="Galagan J."/>
            <person name="Birren B."/>
        </authorList>
    </citation>
    <scope>NUCLEOTIDE SEQUENCE [LARGE SCALE GENOMIC DNA]</scope>
    <source>
        <strain evidence="2 3">RMSCC 3488</strain>
    </source>
</reference>
<dbReference type="Proteomes" id="UP000054567">
    <property type="component" value="Unassembled WGS sequence"/>
</dbReference>
<dbReference type="AlphaFoldDB" id="A0A0J6FIV0"/>